<evidence type="ECO:0000313" key="1">
    <source>
        <dbReference type="EnsemblMetazoa" id="AAEL020930-PA"/>
    </source>
</evidence>
<evidence type="ECO:0000313" key="2">
    <source>
        <dbReference type="Proteomes" id="UP000008820"/>
    </source>
</evidence>
<keyword evidence="2" id="KW-1185">Reference proteome</keyword>
<dbReference type="OrthoDB" id="7763881at2759"/>
<proteinExistence type="predicted"/>
<organism evidence="1 2">
    <name type="scientific">Aedes aegypti</name>
    <name type="common">Yellowfever mosquito</name>
    <name type="synonym">Culex aegypti</name>
    <dbReference type="NCBI Taxonomy" id="7159"/>
    <lineage>
        <taxon>Eukaryota</taxon>
        <taxon>Metazoa</taxon>
        <taxon>Ecdysozoa</taxon>
        <taxon>Arthropoda</taxon>
        <taxon>Hexapoda</taxon>
        <taxon>Insecta</taxon>
        <taxon>Pterygota</taxon>
        <taxon>Neoptera</taxon>
        <taxon>Endopterygota</taxon>
        <taxon>Diptera</taxon>
        <taxon>Nematocera</taxon>
        <taxon>Culicoidea</taxon>
        <taxon>Culicidae</taxon>
        <taxon>Culicinae</taxon>
        <taxon>Aedini</taxon>
        <taxon>Aedes</taxon>
        <taxon>Stegomyia</taxon>
    </lineage>
</organism>
<name>A0A6I8U1T1_AEDAE</name>
<accession>A0A6I8U1T1</accession>
<dbReference type="InParanoid" id="A0A6I8U1T1"/>
<reference evidence="1 2" key="1">
    <citation type="submission" date="2017-06" db="EMBL/GenBank/DDBJ databases">
        <title>Aedes aegypti genome working group (AGWG) sequencing and assembly.</title>
        <authorList>
            <consortium name="Aedes aegypti Genome Working Group (AGWG)"/>
            <person name="Matthews B.J."/>
        </authorList>
    </citation>
    <scope>NUCLEOTIDE SEQUENCE [LARGE SCALE GENOMIC DNA]</scope>
    <source>
        <strain evidence="1 2">LVP_AGWG</strain>
    </source>
</reference>
<gene>
    <name evidence="1" type="primary">110674591</name>
</gene>
<dbReference type="EnsemblMetazoa" id="AAEL020930-RA">
    <property type="protein sequence ID" value="AAEL020930-PA"/>
    <property type="gene ID" value="AAEL020930"/>
</dbReference>
<dbReference type="Proteomes" id="UP000008820">
    <property type="component" value="Chromosome 1"/>
</dbReference>
<sequence length="234" mass="27580">MDADSSENEEIARLEQSLEENNAKLEEQNVSFENDLKQYYSLKAQETIVELKFESWKQLYRKQESELAEKQAKMRDVKLNIWRDREEFCEYASSFSKEFSMEKSLNRLRRAANDEDSPIAKEEKFDFKTRLEMDAHLIKMAEVEGEIAILRRREAELEKAERELSPDEDTVKRLQTAVSNSVSSLEEIEAQIKAFDDRSEDSIDEATNDKEVKSILKRPSFMAKEIERKQVRFE</sequence>
<reference evidence="1" key="2">
    <citation type="submission" date="2020-05" db="UniProtKB">
        <authorList>
            <consortium name="EnsemblMetazoa"/>
        </authorList>
    </citation>
    <scope>IDENTIFICATION</scope>
    <source>
        <strain evidence="1">LVP_AGWG</strain>
    </source>
</reference>
<dbReference type="AlphaFoldDB" id="A0A6I8U1T1"/>
<protein>
    <submittedName>
        <fullName evidence="1">Uncharacterized protein</fullName>
    </submittedName>
</protein>